<dbReference type="Pfam" id="PF10291">
    <property type="entry name" value="muHD"/>
    <property type="match status" value="1"/>
</dbReference>
<dbReference type="InterPro" id="IPR018808">
    <property type="entry name" value="Muniscin_C"/>
</dbReference>
<dbReference type="GeneID" id="19894366"/>
<dbReference type="STRING" id="1069680.M7NVB0"/>
<evidence type="ECO:0000313" key="3">
    <source>
        <dbReference type="Proteomes" id="UP000011958"/>
    </source>
</evidence>
<accession>M7NVB0</accession>
<organism evidence="2 3">
    <name type="scientific">Pneumocystis murina (strain B123)</name>
    <name type="common">Mouse pneumocystis pneumonia agent</name>
    <name type="synonym">Pneumocystis carinii f. sp. muris</name>
    <dbReference type="NCBI Taxonomy" id="1069680"/>
    <lineage>
        <taxon>Eukaryota</taxon>
        <taxon>Fungi</taxon>
        <taxon>Dikarya</taxon>
        <taxon>Ascomycota</taxon>
        <taxon>Taphrinomycotina</taxon>
        <taxon>Pneumocystomycetes</taxon>
        <taxon>Pneumocystaceae</taxon>
        <taxon>Pneumocystis</taxon>
    </lineage>
</organism>
<dbReference type="VEuPathDB" id="FungiDB:PNEG_00668"/>
<gene>
    <name evidence="2" type="ORF">PNEG_00668</name>
</gene>
<dbReference type="Proteomes" id="UP000011958">
    <property type="component" value="Unassembled WGS sequence"/>
</dbReference>
<name>M7NVB0_PNEMU</name>
<protein>
    <recommendedName>
        <fullName evidence="1">Muniscin C-terminal domain-containing protein</fullName>
    </recommendedName>
</protein>
<evidence type="ECO:0000313" key="2">
    <source>
        <dbReference type="EMBL" id="EMR11071.1"/>
    </source>
</evidence>
<dbReference type="HOGENOM" id="CLU_1993571_0_0_1"/>
<proteinExistence type="predicted"/>
<feature type="domain" description="Muniscin C-terminal" evidence="1">
    <location>
        <begin position="17"/>
        <end position="123"/>
    </location>
</feature>
<keyword evidence="3" id="KW-1185">Reference proteome</keyword>
<sequence length="125" mass="14597">MLLLSHKHTKSTEQGPNCSIIENVNASIKNNEPKELKIQERFEFSYEKKKISKDFLNIQITGSKNFSKISFDKNILKNISANPTQYLLDLQRLSQIIPVLRYEIIVNINKIIFQPILITSQWKHI</sequence>
<evidence type="ECO:0000259" key="1">
    <source>
        <dbReference type="Pfam" id="PF10291"/>
    </source>
</evidence>
<dbReference type="EMBL" id="AFWA02000002">
    <property type="protein sequence ID" value="EMR11071.1"/>
    <property type="molecule type" value="Genomic_DNA"/>
</dbReference>
<dbReference type="OrthoDB" id="331602at2759"/>
<dbReference type="AlphaFoldDB" id="M7NVB0"/>
<comment type="caution">
    <text evidence="2">The sequence shown here is derived from an EMBL/GenBank/DDBJ whole genome shotgun (WGS) entry which is preliminary data.</text>
</comment>
<reference evidence="3" key="1">
    <citation type="journal article" date="2016" name="Nat. Commun.">
        <title>Genome analysis of three Pneumocystis species reveals adaptation mechanisms to life exclusively in mammalian hosts.</title>
        <authorList>
            <person name="Ma L."/>
            <person name="Chen Z."/>
            <person name="Huang D.W."/>
            <person name="Kutty G."/>
            <person name="Ishihara M."/>
            <person name="Wang H."/>
            <person name="Abouelleil A."/>
            <person name="Bishop L."/>
            <person name="Davey E."/>
            <person name="Deng R."/>
            <person name="Deng X."/>
            <person name="Fan L."/>
            <person name="Fantoni G."/>
            <person name="Fitzgerald M."/>
            <person name="Gogineni E."/>
            <person name="Goldberg J.M."/>
            <person name="Handley G."/>
            <person name="Hu X."/>
            <person name="Huber C."/>
            <person name="Jiao X."/>
            <person name="Jones K."/>
            <person name="Levin J.Z."/>
            <person name="Liu Y."/>
            <person name="Macdonald P."/>
            <person name="Melnikov A."/>
            <person name="Raley C."/>
            <person name="Sassi M."/>
            <person name="Sherman B.T."/>
            <person name="Song X."/>
            <person name="Sykes S."/>
            <person name="Tran B."/>
            <person name="Walsh L."/>
            <person name="Xia Y."/>
            <person name="Yang J."/>
            <person name="Young S."/>
            <person name="Zeng Q."/>
            <person name="Zheng X."/>
            <person name="Stephens R."/>
            <person name="Nusbaum C."/>
            <person name="Birren B.W."/>
            <person name="Azadi P."/>
            <person name="Lempicki R.A."/>
            <person name="Cuomo C.A."/>
            <person name="Kovacs J.A."/>
        </authorList>
    </citation>
    <scope>NUCLEOTIDE SEQUENCE [LARGE SCALE GENOMIC DNA]</scope>
    <source>
        <strain evidence="3">B123</strain>
    </source>
</reference>
<dbReference type="RefSeq" id="XP_007872568.1">
    <property type="nucleotide sequence ID" value="XM_007874377.1"/>
</dbReference>